<accession>E6LSF7</accession>
<protein>
    <submittedName>
        <fullName evidence="2">Uncharacterized protein</fullName>
    </submittedName>
</protein>
<comment type="caution">
    <text evidence="2">The sequence shown here is derived from an EMBL/GenBank/DDBJ whole genome shotgun (WGS) entry which is preliminary data.</text>
</comment>
<keyword evidence="1" id="KW-0812">Transmembrane</keyword>
<evidence type="ECO:0000313" key="2">
    <source>
        <dbReference type="EMBL" id="EFU75254.1"/>
    </source>
</evidence>
<evidence type="ECO:0000313" key="3">
    <source>
        <dbReference type="Proteomes" id="UP000003434"/>
    </source>
</evidence>
<feature type="transmembrane region" description="Helical" evidence="1">
    <location>
        <begin position="20"/>
        <end position="41"/>
    </location>
</feature>
<reference evidence="2 3" key="1">
    <citation type="submission" date="2010-12" db="EMBL/GenBank/DDBJ databases">
        <authorList>
            <person name="Muzny D."/>
            <person name="Qin X."/>
            <person name="Deng J."/>
            <person name="Jiang H."/>
            <person name="Liu Y."/>
            <person name="Qu J."/>
            <person name="Song X.-Z."/>
            <person name="Zhang L."/>
            <person name="Thornton R."/>
            <person name="Coyle M."/>
            <person name="Francisco L."/>
            <person name="Jackson L."/>
            <person name="Javaid M."/>
            <person name="Korchina V."/>
            <person name="Kovar C."/>
            <person name="Mata R."/>
            <person name="Mathew T."/>
            <person name="Ngo R."/>
            <person name="Nguyen L."/>
            <person name="Nguyen N."/>
            <person name="Okwuonu G."/>
            <person name="Ongeri F."/>
            <person name="Pham C."/>
            <person name="Simmons D."/>
            <person name="Wilczek-Boney K."/>
            <person name="Hale W."/>
            <person name="Jakkamsetti A."/>
            <person name="Pham P."/>
            <person name="Ruth R."/>
            <person name="San Lucas F."/>
            <person name="Warren J."/>
            <person name="Zhang J."/>
            <person name="Zhao Z."/>
            <person name="Zhou C."/>
            <person name="Zhu D."/>
            <person name="Lee S."/>
            <person name="Bess C."/>
            <person name="Blankenburg K."/>
            <person name="Forbes L."/>
            <person name="Fu Q."/>
            <person name="Gubbala S."/>
            <person name="Hirani K."/>
            <person name="Jayaseelan J.C."/>
            <person name="Lara F."/>
            <person name="Munidasa M."/>
            <person name="Palculict T."/>
            <person name="Patil S."/>
            <person name="Pu L.-L."/>
            <person name="Saada N."/>
            <person name="Tang L."/>
            <person name="Weissenberger G."/>
            <person name="Zhu Y."/>
            <person name="Hemphill L."/>
            <person name="Shang Y."/>
            <person name="Youmans B."/>
            <person name="Ayvaz T."/>
            <person name="Ross M."/>
            <person name="Santibanez J."/>
            <person name="Aqrawi P."/>
            <person name="Gross S."/>
            <person name="Joshi V."/>
            <person name="Fowler G."/>
            <person name="Nazareth L."/>
            <person name="Reid J."/>
            <person name="Worley K."/>
            <person name="Petrosino J."/>
            <person name="Highlander S."/>
            <person name="Gibbs R."/>
        </authorList>
    </citation>
    <scope>NUCLEOTIDE SEQUENCE [LARGE SCALE GENOMIC DNA]</scope>
    <source>
        <strain evidence="2 3">DSM 3986</strain>
    </source>
</reference>
<dbReference type="Proteomes" id="UP000003434">
    <property type="component" value="Unassembled WGS sequence"/>
</dbReference>
<dbReference type="AlphaFoldDB" id="E6LSF7"/>
<evidence type="ECO:0000256" key="1">
    <source>
        <dbReference type="SAM" id="Phobius"/>
    </source>
</evidence>
<keyword evidence="1" id="KW-1133">Transmembrane helix</keyword>
<dbReference type="HOGENOM" id="CLU_3100274_0_0_9"/>
<dbReference type="EMBL" id="AEPW01000113">
    <property type="protein sequence ID" value="EFU75254.1"/>
    <property type="molecule type" value="Genomic_DNA"/>
</dbReference>
<gene>
    <name evidence="2" type="ORF">HMPREF0381_2892</name>
</gene>
<name>E6LSF7_9FIRM</name>
<dbReference type="eggNOG" id="ENOG5030H41">
    <property type="taxonomic scope" value="Bacteria"/>
</dbReference>
<sequence length="51" mass="5951">MADNFVRVYGSFDVNYYVMMVYNFSSMLRCIGGILVVPALFEKFLKKMENV</sequence>
<keyword evidence="1" id="KW-0472">Membrane</keyword>
<proteinExistence type="predicted"/>
<organism evidence="2 3">
    <name type="scientific">Lachnoanaerobaculum saburreum DSM 3986</name>
    <dbReference type="NCBI Taxonomy" id="887325"/>
    <lineage>
        <taxon>Bacteria</taxon>
        <taxon>Bacillati</taxon>
        <taxon>Bacillota</taxon>
        <taxon>Clostridia</taxon>
        <taxon>Lachnospirales</taxon>
        <taxon>Lachnospiraceae</taxon>
        <taxon>Lachnoanaerobaculum</taxon>
    </lineage>
</organism>